<proteinExistence type="inferred from homology"/>
<protein>
    <submittedName>
        <fullName evidence="4">Uncharacterized protein</fullName>
    </submittedName>
</protein>
<evidence type="ECO:0000313" key="4">
    <source>
        <dbReference type="EMBL" id="KAK4571772.1"/>
    </source>
</evidence>
<reference evidence="4 5" key="1">
    <citation type="journal article" date="2023" name="G3 (Bethesda)">
        <title>A haplotype-resolved chromosome-scale genome for Quercus rubra L. provides insights into the genetics of adaptive traits for red oak species.</title>
        <authorList>
            <person name="Kapoor B."/>
            <person name="Jenkins J."/>
            <person name="Schmutz J."/>
            <person name="Zhebentyayeva T."/>
            <person name="Kuelheim C."/>
            <person name="Coggeshall M."/>
            <person name="Heim C."/>
            <person name="Lasky J.R."/>
            <person name="Leites L."/>
            <person name="Islam-Faridi N."/>
            <person name="Romero-Severson J."/>
            <person name="DeLeo V.L."/>
            <person name="Lucas S.M."/>
            <person name="Lazic D."/>
            <person name="Gailing O."/>
            <person name="Carlson J."/>
            <person name="Staton M."/>
        </authorList>
    </citation>
    <scope>NUCLEOTIDE SEQUENCE [LARGE SCALE GENOMIC DNA]</scope>
    <source>
        <strain evidence="4">Pseudo-F2</strain>
    </source>
</reference>
<feature type="repeat" description="PPR" evidence="3">
    <location>
        <begin position="271"/>
        <end position="305"/>
    </location>
</feature>
<name>A0AAN7IGX2_QUERU</name>
<evidence type="ECO:0000256" key="1">
    <source>
        <dbReference type="ARBA" id="ARBA00006643"/>
    </source>
</evidence>
<dbReference type="InterPro" id="IPR002885">
    <property type="entry name" value="PPR_rpt"/>
</dbReference>
<dbReference type="EMBL" id="JAXUIC010000009">
    <property type="protein sequence ID" value="KAK4571772.1"/>
    <property type="molecule type" value="Genomic_DNA"/>
</dbReference>
<keyword evidence="2" id="KW-0677">Repeat</keyword>
<feature type="repeat" description="PPR" evidence="3">
    <location>
        <begin position="174"/>
        <end position="204"/>
    </location>
</feature>
<comment type="similarity">
    <text evidence="1">Belongs to the PPR family. PCMP-H subfamily.</text>
</comment>
<gene>
    <name evidence="4" type="ORF">RGQ29_030254</name>
</gene>
<dbReference type="InterPro" id="IPR011990">
    <property type="entry name" value="TPR-like_helical_dom_sf"/>
</dbReference>
<dbReference type="GO" id="GO:0003729">
    <property type="term" value="F:mRNA binding"/>
    <property type="evidence" value="ECO:0007669"/>
    <property type="project" value="UniProtKB-ARBA"/>
</dbReference>
<dbReference type="PROSITE" id="PS51375">
    <property type="entry name" value="PPR"/>
    <property type="match status" value="5"/>
</dbReference>
<dbReference type="FunFam" id="1.25.40.10:FF:000968">
    <property type="entry name" value="Pentatricopeptide repeat-containing protein, mitochondrial"/>
    <property type="match status" value="1"/>
</dbReference>
<dbReference type="Gene3D" id="1.25.40.10">
    <property type="entry name" value="Tetratricopeptide repeat domain"/>
    <property type="match status" value="5"/>
</dbReference>
<evidence type="ECO:0000256" key="2">
    <source>
        <dbReference type="ARBA" id="ARBA00022737"/>
    </source>
</evidence>
<dbReference type="NCBIfam" id="TIGR00756">
    <property type="entry name" value="PPR"/>
    <property type="match status" value="5"/>
</dbReference>
<dbReference type="PANTHER" id="PTHR47926">
    <property type="entry name" value="PENTATRICOPEPTIDE REPEAT-CONTAINING PROTEIN"/>
    <property type="match status" value="1"/>
</dbReference>
<keyword evidence="5" id="KW-1185">Reference proteome</keyword>
<dbReference type="InterPro" id="IPR046960">
    <property type="entry name" value="PPR_At4g14850-like_plant"/>
</dbReference>
<evidence type="ECO:0000256" key="3">
    <source>
        <dbReference type="PROSITE-ProRule" id="PRU00708"/>
    </source>
</evidence>
<comment type="caution">
    <text evidence="4">The sequence shown here is derived from an EMBL/GenBank/DDBJ whole genome shotgun (WGS) entry which is preliminary data.</text>
</comment>
<dbReference type="AlphaFoldDB" id="A0AAN7IGX2"/>
<feature type="repeat" description="PPR" evidence="3">
    <location>
        <begin position="73"/>
        <end position="107"/>
    </location>
</feature>
<dbReference type="FunFam" id="1.25.40.10:FF:000690">
    <property type="entry name" value="Pentatricopeptide repeat-containing protein"/>
    <property type="match status" value="1"/>
</dbReference>
<dbReference type="Pfam" id="PF13041">
    <property type="entry name" value="PPR_2"/>
    <property type="match status" value="3"/>
</dbReference>
<dbReference type="FunFam" id="1.25.40.10:FF:000333">
    <property type="entry name" value="Pentatricopeptide repeat-containing protein"/>
    <property type="match status" value="1"/>
</dbReference>
<dbReference type="PANTHER" id="PTHR47926:SF459">
    <property type="entry name" value="PENTATRICOPEPTIDE REPEAT-CONTAINING PROTEIN"/>
    <property type="match status" value="1"/>
</dbReference>
<accession>A0AAN7IGX2</accession>
<evidence type="ECO:0000313" key="5">
    <source>
        <dbReference type="Proteomes" id="UP001324115"/>
    </source>
</evidence>
<feature type="repeat" description="PPR" evidence="3">
    <location>
        <begin position="372"/>
        <end position="406"/>
    </location>
</feature>
<dbReference type="Proteomes" id="UP001324115">
    <property type="component" value="Unassembled WGS sequence"/>
</dbReference>
<organism evidence="4 5">
    <name type="scientific">Quercus rubra</name>
    <name type="common">Northern red oak</name>
    <name type="synonym">Quercus borealis</name>
    <dbReference type="NCBI Taxonomy" id="3512"/>
    <lineage>
        <taxon>Eukaryota</taxon>
        <taxon>Viridiplantae</taxon>
        <taxon>Streptophyta</taxon>
        <taxon>Embryophyta</taxon>
        <taxon>Tracheophyta</taxon>
        <taxon>Spermatophyta</taxon>
        <taxon>Magnoliopsida</taxon>
        <taxon>eudicotyledons</taxon>
        <taxon>Gunneridae</taxon>
        <taxon>Pentapetalae</taxon>
        <taxon>rosids</taxon>
        <taxon>fabids</taxon>
        <taxon>Fagales</taxon>
        <taxon>Fagaceae</taxon>
        <taxon>Quercus</taxon>
    </lineage>
</organism>
<dbReference type="Pfam" id="PF20431">
    <property type="entry name" value="E_motif"/>
    <property type="match status" value="1"/>
</dbReference>
<dbReference type="Pfam" id="PF01535">
    <property type="entry name" value="PPR"/>
    <property type="match status" value="1"/>
</dbReference>
<sequence>MSNTMLSKKWVLLDFIHRCNNFRPFKQIHAQLLTSGIVRDELVVNKVAEFFGKFVEYVEYGCDLLKQIDWCTSSFPCNLLISSYAGSDTPEAAVLVYRRIVRDGFMPDKYTFPVVLKSCTKFSGSGEGRQVHGVVVKTGFLGDAFVGNSLVHFYSVCGVFCAATKVFDDMLLRDVVSWTGLISGYVRSGLFDEAVALFSRMDAKPNVATFVSVLVACGRMGYLSLGKGIHGLIFKRVGMDLVVGNAIMDMYVKCECLCEAKKIFDELPERDIVSWTTMISGLVQCEHPKESLELFHKMHGSGIEPDGFLLTTVLSACASLGALDYGRWINEYIYLRGIKWDTHIGTAMIDMYAKCGCVEMALRTFDEMPYKNVYTWNALLGGLAMHGHGHEALKHFEEMIRSGMRPNEVTFLSILIACCHSGLVDEGRRYFYQMVSQQHNLSPRLEHYGCMVDMLCRAGILDEAQELIKSMPMQPDVLIWGALLSACKANGHIELSQEILDRLPEHASQDSGIYVLLSNIYATNQRWAEVTRVRRLMKERGIKKAPGSSVIEVDGNAYEFLAGDTSHSQNEDVHKLLNILASQVYLEGHFSDPFLIG</sequence>
<feature type="repeat" description="PPR" evidence="3">
    <location>
        <begin position="407"/>
        <end position="441"/>
    </location>
</feature>
<dbReference type="GO" id="GO:0009451">
    <property type="term" value="P:RNA modification"/>
    <property type="evidence" value="ECO:0007669"/>
    <property type="project" value="InterPro"/>
</dbReference>
<dbReference type="InterPro" id="IPR046848">
    <property type="entry name" value="E_motif"/>
</dbReference>